<evidence type="ECO:0000256" key="5">
    <source>
        <dbReference type="ARBA" id="ARBA00008310"/>
    </source>
</evidence>
<evidence type="ECO:0000313" key="14">
    <source>
        <dbReference type="EMBL" id="OYO17477.1"/>
    </source>
</evidence>
<evidence type="ECO:0000256" key="10">
    <source>
        <dbReference type="ARBA" id="ARBA00023002"/>
    </source>
</evidence>
<keyword evidence="11 12" id="KW-0350">Heme biosynthesis</keyword>
<reference evidence="14 15" key="1">
    <citation type="submission" date="2017-07" db="EMBL/GenBank/DDBJ databases">
        <title>Draft whole genome sequences of clinical Proprionibacteriaceae strains.</title>
        <authorList>
            <person name="Bernier A.-M."/>
            <person name="Bernard K."/>
            <person name="Domingo M.-C."/>
        </authorList>
    </citation>
    <scope>NUCLEOTIDE SEQUENCE [LARGE SCALE GENOMIC DNA]</scope>
    <source>
        <strain evidence="14 15">NML 030167</strain>
    </source>
</reference>
<evidence type="ECO:0000259" key="13">
    <source>
        <dbReference type="Pfam" id="PF01593"/>
    </source>
</evidence>
<organism evidence="14 15">
    <name type="scientific">Enemella evansiae</name>
    <dbReference type="NCBI Taxonomy" id="2016499"/>
    <lineage>
        <taxon>Bacteria</taxon>
        <taxon>Bacillati</taxon>
        <taxon>Actinomycetota</taxon>
        <taxon>Actinomycetes</taxon>
        <taxon>Propionibacteriales</taxon>
        <taxon>Propionibacteriaceae</taxon>
        <taxon>Enemella</taxon>
    </lineage>
</organism>
<evidence type="ECO:0000256" key="3">
    <source>
        <dbReference type="ARBA" id="ARBA00002185"/>
    </source>
</evidence>
<dbReference type="EMBL" id="NMVO01000001">
    <property type="protein sequence ID" value="OYO17477.1"/>
    <property type="molecule type" value="Genomic_DNA"/>
</dbReference>
<dbReference type="InterPro" id="IPR036188">
    <property type="entry name" value="FAD/NAD-bd_sf"/>
</dbReference>
<evidence type="ECO:0000256" key="12">
    <source>
        <dbReference type="RuleBase" id="RU364052"/>
    </source>
</evidence>
<dbReference type="EC" id="1.3.3.15" evidence="6 12"/>
<accession>A0A255GNT3</accession>
<evidence type="ECO:0000256" key="2">
    <source>
        <dbReference type="ARBA" id="ARBA00001974"/>
    </source>
</evidence>
<dbReference type="RefSeq" id="WP_094402210.1">
    <property type="nucleotide sequence ID" value="NZ_NMVL01000022.1"/>
</dbReference>
<evidence type="ECO:0000256" key="6">
    <source>
        <dbReference type="ARBA" id="ARBA00012402"/>
    </source>
</evidence>
<dbReference type="Proteomes" id="UP000215896">
    <property type="component" value="Unassembled WGS sequence"/>
</dbReference>
<keyword evidence="8 12" id="KW-0285">Flavoprotein</keyword>
<keyword evidence="10 12" id="KW-0560">Oxidoreductase</keyword>
<gene>
    <name evidence="14" type="primary">hemG</name>
    <name evidence="14" type="ORF">CGZ94_00780</name>
</gene>
<comment type="cofactor">
    <cofactor evidence="2 12">
        <name>FAD</name>
        <dbReference type="ChEBI" id="CHEBI:57692"/>
    </cofactor>
</comment>
<protein>
    <recommendedName>
        <fullName evidence="7 12">Coproporphyrinogen III oxidase</fullName>
        <ecNumber evidence="6 12">1.3.3.15</ecNumber>
    </recommendedName>
</protein>
<comment type="subcellular location">
    <subcellularLocation>
        <location evidence="12">Cytoplasm</location>
    </subcellularLocation>
</comment>
<keyword evidence="15" id="KW-1185">Reference proteome</keyword>
<name>A0A255GNT3_9ACTN</name>
<dbReference type="GO" id="GO:0005737">
    <property type="term" value="C:cytoplasm"/>
    <property type="evidence" value="ECO:0007669"/>
    <property type="project" value="UniProtKB-SubCell"/>
</dbReference>
<dbReference type="GO" id="GO:0004729">
    <property type="term" value="F:oxygen-dependent protoporphyrinogen oxidase activity"/>
    <property type="evidence" value="ECO:0007669"/>
    <property type="project" value="UniProtKB-UniRule"/>
</dbReference>
<proteinExistence type="inferred from homology"/>
<evidence type="ECO:0000256" key="8">
    <source>
        <dbReference type="ARBA" id="ARBA00022630"/>
    </source>
</evidence>
<comment type="similarity">
    <text evidence="5 12">Belongs to the protoporphyrinogen/coproporphyrinogen oxidase family. Coproporphyrinogen III oxidase subfamily.</text>
</comment>
<evidence type="ECO:0000313" key="15">
    <source>
        <dbReference type="Proteomes" id="UP000215896"/>
    </source>
</evidence>
<dbReference type="InterPro" id="IPR004572">
    <property type="entry name" value="Protoporphyrinogen_oxidase"/>
</dbReference>
<evidence type="ECO:0000256" key="4">
    <source>
        <dbReference type="ARBA" id="ARBA00004744"/>
    </source>
</evidence>
<dbReference type="Pfam" id="PF01593">
    <property type="entry name" value="Amino_oxidase"/>
    <property type="match status" value="1"/>
</dbReference>
<comment type="caution">
    <text evidence="14">The sequence shown here is derived from an EMBL/GenBank/DDBJ whole genome shotgun (WGS) entry which is preliminary data.</text>
</comment>
<comment type="pathway">
    <text evidence="4 12">Porphyrin-containing compound metabolism; protoheme biosynthesis.</text>
</comment>
<dbReference type="OrthoDB" id="4496419at2"/>
<dbReference type="InterPro" id="IPR050464">
    <property type="entry name" value="Zeta_carotene_desat/Oxidored"/>
</dbReference>
<keyword evidence="12" id="KW-0963">Cytoplasm</keyword>
<evidence type="ECO:0000256" key="7">
    <source>
        <dbReference type="ARBA" id="ARBA00019046"/>
    </source>
</evidence>
<dbReference type="UniPathway" id="UPA00252"/>
<dbReference type="PANTHER" id="PTHR42923">
    <property type="entry name" value="PROTOPORPHYRINOGEN OXIDASE"/>
    <property type="match status" value="1"/>
</dbReference>
<dbReference type="InterPro" id="IPR002937">
    <property type="entry name" value="Amino_oxidase"/>
</dbReference>
<evidence type="ECO:0000256" key="11">
    <source>
        <dbReference type="ARBA" id="ARBA00023133"/>
    </source>
</evidence>
<dbReference type="GO" id="GO:0006783">
    <property type="term" value="P:heme biosynthetic process"/>
    <property type="evidence" value="ECO:0007669"/>
    <property type="project" value="UniProtKB-UniRule"/>
</dbReference>
<evidence type="ECO:0000256" key="9">
    <source>
        <dbReference type="ARBA" id="ARBA00022827"/>
    </source>
</evidence>
<dbReference type="SUPFAM" id="SSF51905">
    <property type="entry name" value="FAD/NAD(P)-binding domain"/>
    <property type="match status" value="1"/>
</dbReference>
<dbReference type="Gene3D" id="3.50.50.60">
    <property type="entry name" value="FAD/NAD(P)-binding domain"/>
    <property type="match status" value="1"/>
</dbReference>
<comment type="catalytic activity">
    <reaction evidence="1">
        <text>coproporphyrinogen III + 3 O2 = coproporphyrin III + 3 H2O2</text>
        <dbReference type="Rhea" id="RHEA:43436"/>
        <dbReference type="ChEBI" id="CHEBI:15379"/>
        <dbReference type="ChEBI" id="CHEBI:16240"/>
        <dbReference type="ChEBI" id="CHEBI:57309"/>
        <dbReference type="ChEBI" id="CHEBI:131725"/>
        <dbReference type="EC" id="1.3.3.15"/>
    </reaction>
    <physiologicalReaction direction="left-to-right" evidence="1">
        <dbReference type="Rhea" id="RHEA:43437"/>
    </physiologicalReaction>
</comment>
<keyword evidence="9 12" id="KW-0274">FAD</keyword>
<feature type="domain" description="Amine oxidase" evidence="13">
    <location>
        <begin position="11"/>
        <end position="445"/>
    </location>
</feature>
<dbReference type="Gene3D" id="1.10.3110.10">
    <property type="entry name" value="protoporphyrinogen ix oxidase, domain 3"/>
    <property type="match status" value="1"/>
</dbReference>
<dbReference type="NCBIfam" id="TIGR00562">
    <property type="entry name" value="proto_IX_ox"/>
    <property type="match status" value="1"/>
</dbReference>
<dbReference type="AlphaFoldDB" id="A0A255GNT3"/>
<dbReference type="Gene3D" id="3.90.660.20">
    <property type="entry name" value="Protoporphyrinogen oxidase, mitochondrial, domain 2"/>
    <property type="match status" value="1"/>
</dbReference>
<evidence type="ECO:0000256" key="1">
    <source>
        <dbReference type="ARBA" id="ARBA00001755"/>
    </source>
</evidence>
<sequence>MKRIVIVGAGLAGLVAARELIGRGHQVSVLEAGDRVGGQVRTVDFRGLPVDVGAEAMHLGAPQLAALVDSLGLTESVVGANPGSSWLHTRRGLTPLPAGVGPTGPTRLGPVIRSGLLSPIALARAGMEPLFARKISGDLSVGAFTSRRFGRAVTETFVDPLLGNLHAGDVDRLSLVSTAPQLLPVAREGRSLVLRKRPTPPPGAAKVPMFASFGDGLRRLVDALAAEAPVRVGTPARELRRTGAEWQVVTDGETLVADEVLLAVPARVAGDLLAPHHPEVAAELALGRVADVATIVLAYPAAVAKNPTLAGGNGLLLNSRSGRMVKAATFLSRKWQHLSSDEVFVIRASAGRAGSDVLDLHDDTAIARQVHKEVAELTGIAERPLDSLVTRWNGAYPQLEVGHAARIASVRERLAGSGVRLVGSAFDGLGMPSVVKSAQAAAAQVDE</sequence>
<comment type="function">
    <text evidence="3 12">Involved in coproporphyrin-dependent heme b biosynthesis. Catalyzes the oxidation of coproporphyrinogen III to coproporphyrin III.</text>
</comment>
<dbReference type="SUPFAM" id="SSF54373">
    <property type="entry name" value="FAD-linked reductases, C-terminal domain"/>
    <property type="match status" value="1"/>
</dbReference>
<dbReference type="PANTHER" id="PTHR42923:SF3">
    <property type="entry name" value="PROTOPORPHYRINOGEN OXIDASE"/>
    <property type="match status" value="1"/>
</dbReference>